<keyword evidence="1" id="KW-0472">Membrane</keyword>
<evidence type="ECO:0000256" key="1">
    <source>
        <dbReference type="SAM" id="Phobius"/>
    </source>
</evidence>
<dbReference type="Proteomes" id="UP000324781">
    <property type="component" value="Unassembled WGS sequence"/>
</dbReference>
<name>A0A1M6IU73_9FIRM</name>
<keyword evidence="1" id="KW-1133">Transmembrane helix</keyword>
<dbReference type="RefSeq" id="WP_149679330.1">
    <property type="nucleotide sequence ID" value="NZ_FQZP01000047.1"/>
</dbReference>
<protein>
    <submittedName>
        <fullName evidence="3">Zinc-ribbon domain-containing protein</fullName>
    </submittedName>
</protein>
<evidence type="ECO:0000313" key="3">
    <source>
        <dbReference type="EMBL" id="SHJ37899.1"/>
    </source>
</evidence>
<evidence type="ECO:0000259" key="2">
    <source>
        <dbReference type="Pfam" id="PF13240"/>
    </source>
</evidence>
<dbReference type="Pfam" id="PF13240">
    <property type="entry name" value="Zn_Ribbon_1"/>
    <property type="match status" value="1"/>
</dbReference>
<sequence length="122" mass="13449">MKKPFKILLIVLAVITVILVIAAVIMLRAVSGDNLFYMDSKLGHIYAVSYRWVTLAAGILVLFWIVFAVRLRKRKTAIEMTCKQCGNALPANSKFCPSCGMPVRGSSDGKEETLISERANVS</sequence>
<feature type="transmembrane region" description="Helical" evidence="1">
    <location>
        <begin position="50"/>
        <end position="71"/>
    </location>
</feature>
<dbReference type="InterPro" id="IPR026870">
    <property type="entry name" value="Zinc_ribbon_dom"/>
</dbReference>
<dbReference type="AlphaFoldDB" id="A0A1M6IU73"/>
<feature type="domain" description="Zinc-ribbon" evidence="2">
    <location>
        <begin position="82"/>
        <end position="103"/>
    </location>
</feature>
<dbReference type="OrthoDB" id="192868at2"/>
<keyword evidence="4" id="KW-1185">Reference proteome</keyword>
<reference evidence="3 4" key="1">
    <citation type="submission" date="2016-11" db="EMBL/GenBank/DDBJ databases">
        <authorList>
            <person name="Varghese N."/>
            <person name="Submissions S."/>
        </authorList>
    </citation>
    <scope>NUCLEOTIDE SEQUENCE [LARGE SCALE GENOMIC DNA]</scope>
    <source>
        <strain evidence="3 4">DSM 19027</strain>
    </source>
</reference>
<accession>A0A1M6IU73</accession>
<keyword evidence="1" id="KW-0812">Transmembrane</keyword>
<organism evidence="3 4">
    <name type="scientific">Thermoclostridium caenicola</name>
    <dbReference type="NCBI Taxonomy" id="659425"/>
    <lineage>
        <taxon>Bacteria</taxon>
        <taxon>Bacillati</taxon>
        <taxon>Bacillota</taxon>
        <taxon>Clostridia</taxon>
        <taxon>Eubacteriales</taxon>
        <taxon>Oscillospiraceae</taxon>
        <taxon>Thermoclostridium</taxon>
    </lineage>
</organism>
<gene>
    <name evidence="3" type="ORF">SAMN05444373_104717</name>
</gene>
<feature type="transmembrane region" description="Helical" evidence="1">
    <location>
        <begin position="7"/>
        <end position="30"/>
    </location>
</feature>
<dbReference type="EMBL" id="FQZP01000047">
    <property type="protein sequence ID" value="SHJ37899.1"/>
    <property type="molecule type" value="Genomic_DNA"/>
</dbReference>
<evidence type="ECO:0000313" key="4">
    <source>
        <dbReference type="Proteomes" id="UP000324781"/>
    </source>
</evidence>
<proteinExistence type="predicted"/>